<protein>
    <recommendedName>
        <fullName evidence="3">DDE Tnp4 domain-containing protein</fullName>
    </recommendedName>
</protein>
<evidence type="ECO:0000313" key="4">
    <source>
        <dbReference type="EMBL" id="KAK2578408.1"/>
    </source>
</evidence>
<accession>A0AAD9RFN6</accession>
<feature type="domain" description="DDE Tnp4" evidence="3">
    <location>
        <begin position="375"/>
        <end position="537"/>
    </location>
</feature>
<name>A0AAD9RFN6_9HYME</name>
<gene>
    <name evidence="4" type="ORF">KPH14_012740</name>
</gene>
<dbReference type="InterPro" id="IPR027806">
    <property type="entry name" value="HARBI1_dom"/>
</dbReference>
<evidence type="ECO:0000256" key="1">
    <source>
        <dbReference type="ARBA" id="ARBA00001968"/>
    </source>
</evidence>
<dbReference type="AlphaFoldDB" id="A0AAD9RFN6"/>
<dbReference type="Pfam" id="PF13359">
    <property type="entry name" value="DDE_Tnp_4"/>
    <property type="match status" value="1"/>
</dbReference>
<keyword evidence="2" id="KW-0479">Metal-binding</keyword>
<dbReference type="PANTHER" id="PTHR23080">
    <property type="entry name" value="THAP DOMAIN PROTEIN"/>
    <property type="match status" value="1"/>
</dbReference>
<dbReference type="PANTHER" id="PTHR23080:SF144">
    <property type="entry name" value="SPINDLE AND KINETOCHORE ASSOCIATED COMPLEX SUBUNIT 3"/>
    <property type="match status" value="1"/>
</dbReference>
<evidence type="ECO:0000313" key="5">
    <source>
        <dbReference type="Proteomes" id="UP001258017"/>
    </source>
</evidence>
<evidence type="ECO:0000259" key="3">
    <source>
        <dbReference type="Pfam" id="PF13359"/>
    </source>
</evidence>
<evidence type="ECO:0000256" key="2">
    <source>
        <dbReference type="ARBA" id="ARBA00022723"/>
    </source>
</evidence>
<comment type="caution">
    <text evidence="4">The sequence shown here is derived from an EMBL/GenBank/DDBJ whole genome shotgun (WGS) entry which is preliminary data.</text>
</comment>
<keyword evidence="5" id="KW-1185">Reference proteome</keyword>
<dbReference type="GO" id="GO:0046872">
    <property type="term" value="F:metal ion binding"/>
    <property type="evidence" value="ECO:0007669"/>
    <property type="project" value="UniProtKB-KW"/>
</dbReference>
<reference evidence="4" key="2">
    <citation type="journal article" date="2023" name="Commun. Biol.">
        <title>Intrasexual cuticular hydrocarbon dimorphism in a wasp sheds light on hydrocarbon biosynthesis genes in Hymenoptera.</title>
        <authorList>
            <person name="Moris V.C."/>
            <person name="Podsiadlowski L."/>
            <person name="Martin S."/>
            <person name="Oeyen J.P."/>
            <person name="Donath A."/>
            <person name="Petersen M."/>
            <person name="Wilbrandt J."/>
            <person name="Misof B."/>
            <person name="Liedtke D."/>
            <person name="Thamm M."/>
            <person name="Scheiner R."/>
            <person name="Schmitt T."/>
            <person name="Niehuis O."/>
        </authorList>
    </citation>
    <scope>NUCLEOTIDE SEQUENCE</scope>
    <source>
        <strain evidence="4">GBR_01_08_01A</strain>
    </source>
</reference>
<dbReference type="Proteomes" id="UP001258017">
    <property type="component" value="Unassembled WGS sequence"/>
</dbReference>
<reference evidence="4" key="1">
    <citation type="submission" date="2021-08" db="EMBL/GenBank/DDBJ databases">
        <authorList>
            <person name="Misof B."/>
            <person name="Oliver O."/>
            <person name="Podsiadlowski L."/>
            <person name="Donath A."/>
            <person name="Peters R."/>
            <person name="Mayer C."/>
            <person name="Rust J."/>
            <person name="Gunkel S."/>
            <person name="Lesny P."/>
            <person name="Martin S."/>
            <person name="Oeyen J.P."/>
            <person name="Petersen M."/>
            <person name="Panagiotis P."/>
            <person name="Wilbrandt J."/>
            <person name="Tanja T."/>
        </authorList>
    </citation>
    <scope>NUCLEOTIDE SEQUENCE</scope>
    <source>
        <strain evidence="4">GBR_01_08_01A</strain>
        <tissue evidence="4">Thorax + abdomen</tissue>
    </source>
</reference>
<dbReference type="EMBL" id="JAIFRP010000321">
    <property type="protein sequence ID" value="KAK2578408.1"/>
    <property type="molecule type" value="Genomic_DNA"/>
</dbReference>
<comment type="cofactor">
    <cofactor evidence="1">
        <name>a divalent metal cation</name>
        <dbReference type="ChEBI" id="CHEBI:60240"/>
    </cofactor>
</comment>
<organism evidence="4 5">
    <name type="scientific">Odynerus spinipes</name>
    <dbReference type="NCBI Taxonomy" id="1348599"/>
    <lineage>
        <taxon>Eukaryota</taxon>
        <taxon>Metazoa</taxon>
        <taxon>Ecdysozoa</taxon>
        <taxon>Arthropoda</taxon>
        <taxon>Hexapoda</taxon>
        <taxon>Insecta</taxon>
        <taxon>Pterygota</taxon>
        <taxon>Neoptera</taxon>
        <taxon>Endopterygota</taxon>
        <taxon>Hymenoptera</taxon>
        <taxon>Apocrita</taxon>
        <taxon>Aculeata</taxon>
        <taxon>Vespoidea</taxon>
        <taxon>Vespidae</taxon>
        <taxon>Eumeninae</taxon>
        <taxon>Odynerus</taxon>
    </lineage>
</organism>
<sequence length="545" mass="61497">MTETTPTRASKFKKKYSTVRRVNPKSSSNYFCCENHFDLAEDMENYLYYKMMGGPAKVKKTAVPHKFECQPDRKCRTTKIARIGSEKRQRRHLINEILEQEVHHSSSENVLDVIQSTTVDETLEQPTVENLAINVIESVSSPNKKEDTTVMVHTETPVKQSSVAVQVNIRSKYRNVHFTCNIKKSIADKCSSLIKYPATINAATSPMKPVSRKKSLALPSLSISTNISSTYTSSSNDFYVPTDEPHSSPTKNERLVRGETEILNVTNYFISINPKAYLGIPTEWSSLIDLLSAKTCISADNINLCLMKIRKQDTFERLGEQFCMTPSNASITFSKAIPILSHVLKTLVFFPDQNVVKKMLPIAFRNSYNHVQSIVDALEIQLEKPSDPVNQALTWSEYKKCNTLKYLISYTLDGFINFISTGYGGRISDVLLFEKCGILDKLPDNCAVMADRGFKNIQPPLTTKKCELIKPPSVSSTVKPTNSDVLETKRIASLRIHVEHVIGRLREFDFLKPHAVIKHSMISYTDDIIVIVSSLLNLQTPIIRK</sequence>
<proteinExistence type="predicted"/>